<dbReference type="Proteomes" id="UP001228376">
    <property type="component" value="Unassembled WGS sequence"/>
</dbReference>
<dbReference type="InterPro" id="IPR020945">
    <property type="entry name" value="DMSO/NO3_reduct_chaperone"/>
</dbReference>
<accession>A0ABU5CIU5</accession>
<reference evidence="2 3" key="1">
    <citation type="submission" date="2023-10" db="EMBL/GenBank/DDBJ databases">
        <title>179-bfca-hs.</title>
        <authorList>
            <person name="Miliotis G."/>
            <person name="Sengupta P."/>
            <person name="Hameed A."/>
            <person name="Chuvochina M."/>
            <person name="Mcdonagh F."/>
            <person name="Simpson A.C."/>
            <person name="Singh N.K."/>
            <person name="Rekha P.D."/>
            <person name="Raman K."/>
            <person name="Hugenholtz P."/>
            <person name="Venkateswaran K."/>
        </authorList>
    </citation>
    <scope>NUCLEOTIDE SEQUENCE [LARGE SCALE GENOMIC DNA]</scope>
    <source>
        <strain evidence="2 3">179-BFC-A-HS</strain>
    </source>
</reference>
<keyword evidence="3" id="KW-1185">Reference proteome</keyword>
<comment type="caution">
    <text evidence="2">The sequence shown here is derived from an EMBL/GenBank/DDBJ whole genome shotgun (WGS) entry which is preliminary data.</text>
</comment>
<sequence length="200" mass="23223">MDQQTRALLLIASRLLAYPDEDFAELKEEVIDYANENFTSDKLKLEIISVMGHLSGYTLSDLRVIYVQTFDLKSKHGLYLTAHELGDSNKRGAALIKLQRIISQAGYERIDDDLADYMPMLFEFLSVAADSKETERLVRRLAVAISRILQFLPPENEYYPILFILMEHVFPAPSREEKEKLEFDREEADLEELPYPIMYH</sequence>
<dbReference type="RefSeq" id="WP_306065013.1">
    <property type="nucleotide sequence ID" value="NZ_JAROCA020000001.1"/>
</dbReference>
<dbReference type="Pfam" id="PF02613">
    <property type="entry name" value="Nitrate_red_del"/>
    <property type="match status" value="1"/>
</dbReference>
<dbReference type="SUPFAM" id="SSF89155">
    <property type="entry name" value="TorD-like"/>
    <property type="match status" value="1"/>
</dbReference>
<dbReference type="EMBL" id="JAROCA020000001">
    <property type="protein sequence ID" value="MDY0405762.1"/>
    <property type="molecule type" value="Genomic_DNA"/>
</dbReference>
<dbReference type="InterPro" id="IPR003765">
    <property type="entry name" value="NO3_reductase_chaperone_NarJ"/>
</dbReference>
<dbReference type="PANTHER" id="PTHR43680:SF2">
    <property type="entry name" value="NITRATE REDUCTASE MOLYBDENUM COFACTOR ASSEMBLY CHAPERONE NARJ"/>
    <property type="match status" value="1"/>
</dbReference>
<name>A0ABU5CIU5_9BACI</name>
<organism evidence="2 3">
    <name type="scientific">Tigheibacillus jepli</name>
    <dbReference type="NCBI Taxonomy" id="3035914"/>
    <lineage>
        <taxon>Bacteria</taxon>
        <taxon>Bacillati</taxon>
        <taxon>Bacillota</taxon>
        <taxon>Bacilli</taxon>
        <taxon>Bacillales</taxon>
        <taxon>Bacillaceae</taxon>
        <taxon>Tigheibacillus</taxon>
    </lineage>
</organism>
<dbReference type="PANTHER" id="PTHR43680">
    <property type="entry name" value="NITRATE REDUCTASE MOLYBDENUM COFACTOR ASSEMBLY CHAPERONE"/>
    <property type="match status" value="1"/>
</dbReference>
<gene>
    <name evidence="2" type="primary">narJ</name>
    <name evidence="2" type="ORF">P5G51_010475</name>
</gene>
<dbReference type="InterPro" id="IPR036411">
    <property type="entry name" value="TorD-like_sf"/>
</dbReference>
<proteinExistence type="predicted"/>
<evidence type="ECO:0000256" key="1">
    <source>
        <dbReference type="ARBA" id="ARBA00023063"/>
    </source>
</evidence>
<evidence type="ECO:0000313" key="3">
    <source>
        <dbReference type="Proteomes" id="UP001228376"/>
    </source>
</evidence>
<keyword evidence="1" id="KW-0534">Nitrate assimilation</keyword>
<protein>
    <submittedName>
        <fullName evidence="2">Nitrate reductase molybdenum cofactor assembly chaperone</fullName>
    </submittedName>
</protein>
<evidence type="ECO:0000313" key="2">
    <source>
        <dbReference type="EMBL" id="MDY0405762.1"/>
    </source>
</evidence>
<dbReference type="NCBIfam" id="TIGR00684">
    <property type="entry name" value="narJ"/>
    <property type="match status" value="1"/>
</dbReference>